<accession>A0A5E4XVQ2</accession>
<evidence type="ECO:0000313" key="3">
    <source>
        <dbReference type="Proteomes" id="UP000384354"/>
    </source>
</evidence>
<reference evidence="2 3" key="1">
    <citation type="submission" date="2019-08" db="EMBL/GenBank/DDBJ databases">
        <authorList>
            <person name="Peeters C."/>
        </authorList>
    </citation>
    <scope>NUCLEOTIDE SEQUENCE [LARGE SCALE GENOMIC DNA]</scope>
    <source>
        <strain evidence="2 3">LMG 31106</strain>
    </source>
</reference>
<keyword evidence="1" id="KW-0732">Signal</keyword>
<feature type="chain" id="PRO_5022803928" evidence="1">
    <location>
        <begin position="38"/>
        <end position="153"/>
    </location>
</feature>
<gene>
    <name evidence="2" type="ORF">PCE31106_04105</name>
</gene>
<feature type="signal peptide" evidence="1">
    <location>
        <begin position="1"/>
        <end position="37"/>
    </location>
</feature>
<evidence type="ECO:0000313" key="2">
    <source>
        <dbReference type="EMBL" id="VVE40420.1"/>
    </source>
</evidence>
<sequence>MEAGGHTMNKKISVKMTCVAMGCLVAACVAVSAQAQAVDMRGVPVAVSDALLASTRAANLQHSIVANVPGIAPVAIAPAHTVAQTANNVRLWDEVVPPAPLPKPTQASISLPNGPRMIAAISHVSPPALSAGMQPTRLSVNAGVGAMPPRSSR</sequence>
<proteinExistence type="predicted"/>
<dbReference type="AlphaFoldDB" id="A0A5E4XVQ2"/>
<protein>
    <submittedName>
        <fullName evidence="2">Uncharacterized protein</fullName>
    </submittedName>
</protein>
<dbReference type="Proteomes" id="UP000384354">
    <property type="component" value="Unassembled WGS sequence"/>
</dbReference>
<organism evidence="2 3">
    <name type="scientific">Pandoraea cepalis</name>
    <dbReference type="NCBI Taxonomy" id="2508294"/>
    <lineage>
        <taxon>Bacteria</taxon>
        <taxon>Pseudomonadati</taxon>
        <taxon>Pseudomonadota</taxon>
        <taxon>Betaproteobacteria</taxon>
        <taxon>Burkholderiales</taxon>
        <taxon>Burkholderiaceae</taxon>
        <taxon>Pandoraea</taxon>
    </lineage>
</organism>
<dbReference type="EMBL" id="CABPSL010000020">
    <property type="protein sequence ID" value="VVE40420.1"/>
    <property type="molecule type" value="Genomic_DNA"/>
</dbReference>
<name>A0A5E4XVQ2_9BURK</name>
<evidence type="ECO:0000256" key="1">
    <source>
        <dbReference type="SAM" id="SignalP"/>
    </source>
</evidence>